<dbReference type="PANTHER" id="PTHR34471">
    <property type="entry name" value="ARGININE REPRESSOR"/>
    <property type="match status" value="1"/>
</dbReference>
<gene>
    <name evidence="9" type="primary">argR</name>
    <name evidence="12" type="ORF">LZC95_45765</name>
</gene>
<dbReference type="PANTHER" id="PTHR34471:SF1">
    <property type="entry name" value="ARGININE REPRESSOR"/>
    <property type="match status" value="1"/>
</dbReference>
<dbReference type="PRINTS" id="PR01467">
    <property type="entry name" value="ARGREPRESSOR"/>
</dbReference>
<keyword evidence="13" id="KW-1185">Reference proteome</keyword>
<evidence type="ECO:0000259" key="11">
    <source>
        <dbReference type="Pfam" id="PF02863"/>
    </source>
</evidence>
<dbReference type="RefSeq" id="WP_394844348.1">
    <property type="nucleotide sequence ID" value="NZ_CP089982.1"/>
</dbReference>
<evidence type="ECO:0000256" key="7">
    <source>
        <dbReference type="ARBA" id="ARBA00023125"/>
    </source>
</evidence>
<dbReference type="EMBL" id="CP089982">
    <property type="protein sequence ID" value="WXA93749.1"/>
    <property type="molecule type" value="Genomic_DNA"/>
</dbReference>
<evidence type="ECO:0000313" key="12">
    <source>
        <dbReference type="EMBL" id="WXA93749.1"/>
    </source>
</evidence>
<reference evidence="12 13" key="1">
    <citation type="submission" date="2021-12" db="EMBL/GenBank/DDBJ databases">
        <title>Discovery of the Pendulisporaceae a myxobacterial family with distinct sporulation behavior and unique specialized metabolism.</title>
        <authorList>
            <person name="Garcia R."/>
            <person name="Popoff A."/>
            <person name="Bader C.D."/>
            <person name="Loehr J."/>
            <person name="Walesch S."/>
            <person name="Walt C."/>
            <person name="Boldt J."/>
            <person name="Bunk B."/>
            <person name="Haeckl F.J.F.P.J."/>
            <person name="Gunesch A.P."/>
            <person name="Birkelbach J."/>
            <person name="Nuebel U."/>
            <person name="Pietschmann T."/>
            <person name="Bach T."/>
            <person name="Mueller R."/>
        </authorList>
    </citation>
    <scope>NUCLEOTIDE SEQUENCE [LARGE SCALE GENOMIC DNA]</scope>
    <source>
        <strain evidence="12 13">MSr12523</strain>
    </source>
</reference>
<name>A0ABZ2K4X3_9BACT</name>
<dbReference type="InterPro" id="IPR036388">
    <property type="entry name" value="WH-like_DNA-bd_sf"/>
</dbReference>
<evidence type="ECO:0000256" key="9">
    <source>
        <dbReference type="HAMAP-Rule" id="MF_00173"/>
    </source>
</evidence>
<dbReference type="InterPro" id="IPR036251">
    <property type="entry name" value="Arg_repress_C_sf"/>
</dbReference>
<feature type="domain" description="Arginine repressor DNA-binding" evidence="10">
    <location>
        <begin position="11"/>
        <end position="69"/>
    </location>
</feature>
<dbReference type="InterPro" id="IPR036390">
    <property type="entry name" value="WH_DNA-bd_sf"/>
</dbReference>
<evidence type="ECO:0000256" key="2">
    <source>
        <dbReference type="ARBA" id="ARBA00005040"/>
    </source>
</evidence>
<accession>A0ABZ2K4X3</accession>
<dbReference type="InterPro" id="IPR020899">
    <property type="entry name" value="Arg_repress_C"/>
</dbReference>
<keyword evidence="7 9" id="KW-0238">DNA-binding</keyword>
<evidence type="ECO:0000256" key="1">
    <source>
        <dbReference type="ARBA" id="ARBA00004496"/>
    </source>
</evidence>
<comment type="function">
    <text evidence="9">Regulates arginine biosynthesis genes.</text>
</comment>
<protein>
    <recommendedName>
        <fullName evidence="4 9">Arginine repressor</fullName>
    </recommendedName>
</protein>
<organism evidence="12 13">
    <name type="scientific">Pendulispora brunnea</name>
    <dbReference type="NCBI Taxonomy" id="2905690"/>
    <lineage>
        <taxon>Bacteria</taxon>
        <taxon>Pseudomonadati</taxon>
        <taxon>Myxococcota</taxon>
        <taxon>Myxococcia</taxon>
        <taxon>Myxococcales</taxon>
        <taxon>Sorangiineae</taxon>
        <taxon>Pendulisporaceae</taxon>
        <taxon>Pendulispora</taxon>
    </lineage>
</organism>
<evidence type="ECO:0000256" key="8">
    <source>
        <dbReference type="ARBA" id="ARBA00023163"/>
    </source>
</evidence>
<proteinExistence type="inferred from homology"/>
<comment type="similarity">
    <text evidence="3 9">Belongs to the ArgR family.</text>
</comment>
<keyword evidence="5 9" id="KW-0963">Cytoplasm</keyword>
<dbReference type="Gene3D" id="3.30.1360.40">
    <property type="match status" value="1"/>
</dbReference>
<dbReference type="Pfam" id="PF01316">
    <property type="entry name" value="Arg_repressor"/>
    <property type="match status" value="1"/>
</dbReference>
<keyword evidence="9" id="KW-0678">Repressor</keyword>
<dbReference type="SUPFAM" id="SSF46785">
    <property type="entry name" value="Winged helix' DNA-binding domain"/>
    <property type="match status" value="1"/>
</dbReference>
<dbReference type="InterPro" id="IPR001669">
    <property type="entry name" value="Arg_repress"/>
</dbReference>
<evidence type="ECO:0000256" key="4">
    <source>
        <dbReference type="ARBA" id="ARBA00021148"/>
    </source>
</evidence>
<evidence type="ECO:0000256" key="6">
    <source>
        <dbReference type="ARBA" id="ARBA00023015"/>
    </source>
</evidence>
<dbReference type="InterPro" id="IPR020900">
    <property type="entry name" value="Arg_repress_DNA-bd"/>
</dbReference>
<keyword evidence="6 9" id="KW-0805">Transcription regulation</keyword>
<keyword evidence="8 9" id="KW-0804">Transcription</keyword>
<evidence type="ECO:0000259" key="10">
    <source>
        <dbReference type="Pfam" id="PF01316"/>
    </source>
</evidence>
<dbReference type="Gene3D" id="1.10.10.10">
    <property type="entry name" value="Winged helix-like DNA-binding domain superfamily/Winged helix DNA-binding domain"/>
    <property type="match status" value="1"/>
</dbReference>
<dbReference type="Proteomes" id="UP001379533">
    <property type="component" value="Chromosome"/>
</dbReference>
<dbReference type="HAMAP" id="MF_00173">
    <property type="entry name" value="Arg_repressor"/>
    <property type="match status" value="1"/>
</dbReference>
<comment type="subcellular location">
    <subcellularLocation>
        <location evidence="1 9">Cytoplasm</location>
    </subcellularLocation>
</comment>
<feature type="domain" description="Arginine repressor C-terminal" evidence="11">
    <location>
        <begin position="87"/>
        <end position="149"/>
    </location>
</feature>
<evidence type="ECO:0000256" key="3">
    <source>
        <dbReference type="ARBA" id="ARBA00008316"/>
    </source>
</evidence>
<dbReference type="Pfam" id="PF02863">
    <property type="entry name" value="Arg_repressor_C"/>
    <property type="match status" value="1"/>
</dbReference>
<evidence type="ECO:0000313" key="13">
    <source>
        <dbReference type="Proteomes" id="UP001379533"/>
    </source>
</evidence>
<keyword evidence="9" id="KW-0028">Amino-acid biosynthesis</keyword>
<evidence type="ECO:0000256" key="5">
    <source>
        <dbReference type="ARBA" id="ARBA00022490"/>
    </source>
</evidence>
<keyword evidence="9" id="KW-0055">Arginine biosynthesis</keyword>
<sequence length="160" mass="17129">MGPVRPNESLSRREAIRHLIRTEQIGTQEELRERVAKLGFDVTQATLSRDLARLRARRVTLAEGGMVYEIEGFPAAAPRGGDLERVRDMVTHVAAGDGLVVVHTLPGAASAVARALDAAKLSELLGTIAGDDTIFLAPARGVAPSKLVKGLISVWKKGMQ</sequence>
<comment type="pathway">
    <text evidence="2 9">Amino-acid biosynthesis; L-arginine biosynthesis [regulation].</text>
</comment>
<dbReference type="SUPFAM" id="SSF55252">
    <property type="entry name" value="C-terminal domain of arginine repressor"/>
    <property type="match status" value="1"/>
</dbReference>